<dbReference type="RefSeq" id="WP_182704225.1">
    <property type="nucleotide sequence ID" value="NZ_JACJII010000001.1"/>
</dbReference>
<feature type="transmembrane region" description="Helical" evidence="5">
    <location>
        <begin position="94"/>
        <end position="114"/>
    </location>
</feature>
<reference evidence="6 7" key="1">
    <citation type="submission" date="2020-08" db="EMBL/GenBank/DDBJ databases">
        <title>Sequencing the genomes of 1000 actinobacteria strains.</title>
        <authorList>
            <person name="Klenk H.-P."/>
        </authorList>
    </citation>
    <scope>NUCLEOTIDE SEQUENCE [LARGE SCALE GENOMIC DNA]</scope>
    <source>
        <strain evidence="6 7">DSM 45823</strain>
    </source>
</reference>
<feature type="transmembrane region" description="Helical" evidence="5">
    <location>
        <begin position="69"/>
        <end position="88"/>
    </location>
</feature>
<feature type="transmembrane region" description="Helical" evidence="5">
    <location>
        <begin position="43"/>
        <end position="62"/>
    </location>
</feature>
<gene>
    <name evidence="6" type="ORF">HNR21_000951</name>
</gene>
<evidence type="ECO:0000256" key="3">
    <source>
        <dbReference type="ARBA" id="ARBA00022989"/>
    </source>
</evidence>
<dbReference type="EMBL" id="JACJII010000001">
    <property type="protein sequence ID" value="MBA9002069.1"/>
    <property type="molecule type" value="Genomic_DNA"/>
</dbReference>
<dbReference type="InterPro" id="IPR032808">
    <property type="entry name" value="DoxX"/>
</dbReference>
<keyword evidence="4 5" id="KW-0472">Membrane</keyword>
<accession>A0A7W3R737</accession>
<evidence type="ECO:0000256" key="2">
    <source>
        <dbReference type="ARBA" id="ARBA00022692"/>
    </source>
</evidence>
<name>A0A7W3R737_9ACTN</name>
<keyword evidence="3 5" id="KW-1133">Transmembrane helix</keyword>
<dbReference type="Pfam" id="PF13564">
    <property type="entry name" value="DoxX_2"/>
    <property type="match status" value="1"/>
</dbReference>
<evidence type="ECO:0008006" key="8">
    <source>
        <dbReference type="Google" id="ProtNLM"/>
    </source>
</evidence>
<evidence type="ECO:0000256" key="5">
    <source>
        <dbReference type="SAM" id="Phobius"/>
    </source>
</evidence>
<sequence>MFAVYLVVTVLASAVNGLAAIANFIGHEYPRSQADKLGVPRSWMLPLGTLLAAGSLGLLAGFAVPVLGALAATGLVLYFLGAFGAHLRVRDYHFGPWAVFFSLAVAALAVNLTYHDPW</sequence>
<keyword evidence="2 5" id="KW-0812">Transmembrane</keyword>
<comment type="caution">
    <text evidence="6">The sequence shown here is derived from an EMBL/GenBank/DDBJ whole genome shotgun (WGS) entry which is preliminary data.</text>
</comment>
<comment type="subcellular location">
    <subcellularLocation>
        <location evidence="1">Membrane</location>
        <topology evidence="1">Multi-pass membrane protein</topology>
    </subcellularLocation>
</comment>
<dbReference type="GO" id="GO:0016020">
    <property type="term" value="C:membrane"/>
    <property type="evidence" value="ECO:0007669"/>
    <property type="project" value="UniProtKB-SubCell"/>
</dbReference>
<keyword evidence="7" id="KW-1185">Reference proteome</keyword>
<proteinExistence type="predicted"/>
<dbReference type="Proteomes" id="UP000539313">
    <property type="component" value="Unassembled WGS sequence"/>
</dbReference>
<protein>
    <recommendedName>
        <fullName evidence="8">DoxX family protein</fullName>
    </recommendedName>
</protein>
<organism evidence="6 7">
    <name type="scientific">Thermomonospora cellulosilytica</name>
    <dbReference type="NCBI Taxonomy" id="1411118"/>
    <lineage>
        <taxon>Bacteria</taxon>
        <taxon>Bacillati</taxon>
        <taxon>Actinomycetota</taxon>
        <taxon>Actinomycetes</taxon>
        <taxon>Streptosporangiales</taxon>
        <taxon>Thermomonosporaceae</taxon>
        <taxon>Thermomonospora</taxon>
    </lineage>
</organism>
<evidence type="ECO:0000313" key="7">
    <source>
        <dbReference type="Proteomes" id="UP000539313"/>
    </source>
</evidence>
<evidence type="ECO:0000256" key="1">
    <source>
        <dbReference type="ARBA" id="ARBA00004141"/>
    </source>
</evidence>
<evidence type="ECO:0000313" key="6">
    <source>
        <dbReference type="EMBL" id="MBA9002069.1"/>
    </source>
</evidence>
<dbReference type="AlphaFoldDB" id="A0A7W3R737"/>
<evidence type="ECO:0000256" key="4">
    <source>
        <dbReference type="ARBA" id="ARBA00023136"/>
    </source>
</evidence>